<organism evidence="2 3">
    <name type="scientific">Candidatus Daviesbacteria bacterium GW2011_GWA2_40_9</name>
    <dbReference type="NCBI Taxonomy" id="1618424"/>
    <lineage>
        <taxon>Bacteria</taxon>
        <taxon>Candidatus Daviesiibacteriota</taxon>
    </lineage>
</organism>
<dbReference type="EMBL" id="LCAB01000009">
    <property type="protein sequence ID" value="KKR82750.1"/>
    <property type="molecule type" value="Genomic_DNA"/>
</dbReference>
<proteinExistence type="predicted"/>
<accession>A0A0G0WER5</accession>
<evidence type="ECO:0000256" key="1">
    <source>
        <dbReference type="SAM" id="Phobius"/>
    </source>
</evidence>
<comment type="caution">
    <text evidence="2">The sequence shown here is derived from an EMBL/GenBank/DDBJ whole genome shotgun (WGS) entry which is preliminary data.</text>
</comment>
<evidence type="ECO:0000313" key="2">
    <source>
        <dbReference type="EMBL" id="KKR82750.1"/>
    </source>
</evidence>
<keyword evidence="1" id="KW-0812">Transmembrane</keyword>
<evidence type="ECO:0008006" key="4">
    <source>
        <dbReference type="Google" id="ProtNLM"/>
    </source>
</evidence>
<gene>
    <name evidence="2" type="ORF">UU29_C0009G0021</name>
</gene>
<sequence>MVLNTNFFPTLLFIGVIGVLINIHLLRRKMAFFLTKVDNQTLNLKKELIEMDKQQQVIYNLSTSIFLLRGVKEIISSTISEIVVMYHWSDVAYFPYGQLEVERSFYGQHPKYSAEEVAALLKQGTGTDIINSERSGQYLSVFGVGGDGRALGGLYVGKKEGPLTEGQVTFFKTVASFLTVAIDNIQALKEQ</sequence>
<protein>
    <recommendedName>
        <fullName evidence="4">GAF domain-containing protein</fullName>
    </recommendedName>
</protein>
<reference evidence="2 3" key="1">
    <citation type="journal article" date="2015" name="Nature">
        <title>rRNA introns, odd ribosomes, and small enigmatic genomes across a large radiation of phyla.</title>
        <authorList>
            <person name="Brown C.T."/>
            <person name="Hug L.A."/>
            <person name="Thomas B.C."/>
            <person name="Sharon I."/>
            <person name="Castelle C.J."/>
            <person name="Singh A."/>
            <person name="Wilkins M.J."/>
            <person name="Williams K.H."/>
            <person name="Banfield J.F."/>
        </authorList>
    </citation>
    <scope>NUCLEOTIDE SEQUENCE [LARGE SCALE GENOMIC DNA]</scope>
</reference>
<keyword evidence="1" id="KW-1133">Transmembrane helix</keyword>
<feature type="transmembrane region" description="Helical" evidence="1">
    <location>
        <begin position="6"/>
        <end position="26"/>
    </location>
</feature>
<dbReference type="AlphaFoldDB" id="A0A0G0WER5"/>
<evidence type="ECO:0000313" key="3">
    <source>
        <dbReference type="Proteomes" id="UP000034601"/>
    </source>
</evidence>
<keyword evidence="1" id="KW-0472">Membrane</keyword>
<dbReference type="Proteomes" id="UP000034601">
    <property type="component" value="Unassembled WGS sequence"/>
</dbReference>
<name>A0A0G0WER5_9BACT</name>